<evidence type="ECO:0000313" key="1">
    <source>
        <dbReference type="EMBL" id="MDI7921541.1"/>
    </source>
</evidence>
<dbReference type="RefSeq" id="WP_311785866.1">
    <property type="nucleotide sequence ID" value="NZ_JALDYY010000002.1"/>
</dbReference>
<keyword evidence="2" id="KW-1185">Reference proteome</keyword>
<comment type="caution">
    <text evidence="1">The sequence shown here is derived from an EMBL/GenBank/DDBJ whole genome shotgun (WGS) entry which is preliminary data.</text>
</comment>
<dbReference type="Proteomes" id="UP001161580">
    <property type="component" value="Unassembled WGS sequence"/>
</dbReference>
<reference evidence="1" key="1">
    <citation type="submission" date="2022-03" db="EMBL/GenBank/DDBJ databases">
        <title>Fererhizobium litorale gen. nov., sp. nov., isolated from sandy sediments of the Sea of Japan seashore.</title>
        <authorList>
            <person name="Romanenko L."/>
            <person name="Kurilenko V."/>
            <person name="Otstavnykh N."/>
            <person name="Svetashev V."/>
            <person name="Tekutyeva L."/>
            <person name="Isaeva M."/>
            <person name="Mikhailov V."/>
        </authorList>
    </citation>
    <scope>NUCLEOTIDE SEQUENCE</scope>
    <source>
        <strain evidence="1">KMM 9576</strain>
    </source>
</reference>
<protein>
    <submittedName>
        <fullName evidence="1">Uncharacterized protein</fullName>
    </submittedName>
</protein>
<proteinExistence type="predicted"/>
<accession>A0AAE3QAY5</accession>
<sequence length="129" mass="13776">MIAPEVTMVAPTRPMQTAPRDAGKTLPLLEFELSLDGYSAGEAGFSSAIKEAARTAGGAYLFDLPGADLLDDCSRIAVLRIAEAHDQELRTMLVVLDGAGARVRVAEPDERTEGLVRFAESFVGVLEKI</sequence>
<name>A0AAE3QAY5_9HYPH</name>
<evidence type="ECO:0000313" key="2">
    <source>
        <dbReference type="Proteomes" id="UP001161580"/>
    </source>
</evidence>
<dbReference type="EMBL" id="JALDYZ010000002">
    <property type="protein sequence ID" value="MDI7921541.1"/>
    <property type="molecule type" value="Genomic_DNA"/>
</dbReference>
<dbReference type="AlphaFoldDB" id="A0AAE3QAY5"/>
<gene>
    <name evidence="1" type="ORF">MRS75_05515</name>
</gene>
<organism evidence="1 2">
    <name type="scientific">Ferirhizobium litorale</name>
    <dbReference type="NCBI Taxonomy" id="2927786"/>
    <lineage>
        <taxon>Bacteria</taxon>
        <taxon>Pseudomonadati</taxon>
        <taxon>Pseudomonadota</taxon>
        <taxon>Alphaproteobacteria</taxon>
        <taxon>Hyphomicrobiales</taxon>
        <taxon>Rhizobiaceae</taxon>
        <taxon>Ferirhizobium</taxon>
    </lineage>
</organism>